<dbReference type="Proteomes" id="UP001219525">
    <property type="component" value="Unassembled WGS sequence"/>
</dbReference>
<accession>A0AAD6YAP3</accession>
<sequence length="507" mass="57180">MDIGRESQTVVGVNLEAEVPKASYETTKCLCSFSDTGRNLVVCIDGTSNQFSEANSNVVELYSRLVKDKHQLTYYNSGIGTYVKDSNSWFPFRRWRQNIVHGIDMAVATTFKEKVCGAYQWLSENYEVGDRIFLFGFSRGAYQVRVVAGMIEQVGLLHKGNNEQIPFAYELYAESISNQKRSDQRKPAGLVTHFKKTLSRPNVKVHFVGTWDTVSSLGAFGGPSLPETTSGMKHVCVFRHALALDELRVKFLPEYANGGAGPQVDDGNASRPRIKEVWFSGTHSDMQVCKLRLSGGNVTNVDNTRFGPALRWMSYEAIKSGLEMVPHQGEWTRIALYQSMTWFWKFLEYIPMPRLSYRDADSMESWPPHNMHPRLIQRGQKIHESVLQELELGNIPQARMYDDKVAWTAAALKEAKLIEEDPYDRADLSLCRIENLDAGDLSVLKTLASHGKFSTYIPSVGRSHPVQKPVVVPSSRYARLGTSSLRPFVKNATCCPMHSRSLLLPKY</sequence>
<dbReference type="AlphaFoldDB" id="A0AAD6YAP3"/>
<evidence type="ECO:0000313" key="2">
    <source>
        <dbReference type="EMBL" id="KAJ7206048.1"/>
    </source>
</evidence>
<proteinExistence type="predicted"/>
<evidence type="ECO:0000259" key="1">
    <source>
        <dbReference type="Pfam" id="PF09994"/>
    </source>
</evidence>
<evidence type="ECO:0000313" key="3">
    <source>
        <dbReference type="Proteomes" id="UP001219525"/>
    </source>
</evidence>
<dbReference type="PANTHER" id="PTHR33840">
    <property type="match status" value="1"/>
</dbReference>
<protein>
    <recommendedName>
        <fullName evidence="1">T6SS Phospholipase effector Tle1-like catalytic domain-containing protein</fullName>
    </recommendedName>
</protein>
<name>A0AAD6YAP3_9AGAR</name>
<dbReference type="EMBL" id="JARJCW010000041">
    <property type="protein sequence ID" value="KAJ7206048.1"/>
    <property type="molecule type" value="Genomic_DNA"/>
</dbReference>
<dbReference type="Pfam" id="PF09994">
    <property type="entry name" value="T6SS_Tle1-like_cat"/>
    <property type="match status" value="1"/>
</dbReference>
<dbReference type="PANTHER" id="PTHR33840:SF2">
    <property type="entry name" value="TLE1 PHOSPHOLIPASE DOMAIN-CONTAINING PROTEIN"/>
    <property type="match status" value="1"/>
</dbReference>
<dbReference type="InterPro" id="IPR018712">
    <property type="entry name" value="Tle1-like_cat"/>
</dbReference>
<gene>
    <name evidence="2" type="ORF">GGX14DRAFT_367632</name>
</gene>
<keyword evidence="3" id="KW-1185">Reference proteome</keyword>
<organism evidence="2 3">
    <name type="scientific">Mycena pura</name>
    <dbReference type="NCBI Taxonomy" id="153505"/>
    <lineage>
        <taxon>Eukaryota</taxon>
        <taxon>Fungi</taxon>
        <taxon>Dikarya</taxon>
        <taxon>Basidiomycota</taxon>
        <taxon>Agaricomycotina</taxon>
        <taxon>Agaricomycetes</taxon>
        <taxon>Agaricomycetidae</taxon>
        <taxon>Agaricales</taxon>
        <taxon>Marasmiineae</taxon>
        <taxon>Mycenaceae</taxon>
        <taxon>Mycena</taxon>
    </lineage>
</organism>
<feature type="domain" description="T6SS Phospholipase effector Tle1-like catalytic" evidence="1">
    <location>
        <begin position="38"/>
        <end position="314"/>
    </location>
</feature>
<reference evidence="2" key="1">
    <citation type="submission" date="2023-03" db="EMBL/GenBank/DDBJ databases">
        <title>Massive genome expansion in bonnet fungi (Mycena s.s.) driven by repeated elements and novel gene families across ecological guilds.</title>
        <authorList>
            <consortium name="Lawrence Berkeley National Laboratory"/>
            <person name="Harder C.B."/>
            <person name="Miyauchi S."/>
            <person name="Viragh M."/>
            <person name="Kuo A."/>
            <person name="Thoen E."/>
            <person name="Andreopoulos B."/>
            <person name="Lu D."/>
            <person name="Skrede I."/>
            <person name="Drula E."/>
            <person name="Henrissat B."/>
            <person name="Morin E."/>
            <person name="Kohler A."/>
            <person name="Barry K."/>
            <person name="LaButti K."/>
            <person name="Morin E."/>
            <person name="Salamov A."/>
            <person name="Lipzen A."/>
            <person name="Mereny Z."/>
            <person name="Hegedus B."/>
            <person name="Baldrian P."/>
            <person name="Stursova M."/>
            <person name="Weitz H."/>
            <person name="Taylor A."/>
            <person name="Grigoriev I.V."/>
            <person name="Nagy L.G."/>
            <person name="Martin F."/>
            <person name="Kauserud H."/>
        </authorList>
    </citation>
    <scope>NUCLEOTIDE SEQUENCE</scope>
    <source>
        <strain evidence="2">9144</strain>
    </source>
</reference>
<comment type="caution">
    <text evidence="2">The sequence shown here is derived from an EMBL/GenBank/DDBJ whole genome shotgun (WGS) entry which is preliminary data.</text>
</comment>